<dbReference type="SUPFAM" id="SSF48403">
    <property type="entry name" value="Ankyrin repeat"/>
    <property type="match status" value="1"/>
</dbReference>
<reference evidence="1 2" key="1">
    <citation type="submission" date="2024-04" db="EMBL/GenBank/DDBJ databases">
        <title>Tritrichomonas musculus Genome.</title>
        <authorList>
            <person name="Alves-Ferreira E."/>
            <person name="Grigg M."/>
            <person name="Lorenzi H."/>
            <person name="Galac M."/>
        </authorList>
    </citation>
    <scope>NUCLEOTIDE SEQUENCE [LARGE SCALE GENOMIC DNA]</scope>
    <source>
        <strain evidence="1 2">EAF2021</strain>
    </source>
</reference>
<accession>A0ABR2KNZ8</accession>
<dbReference type="InterPro" id="IPR032675">
    <property type="entry name" value="LRR_dom_sf"/>
</dbReference>
<dbReference type="PANTHER" id="PTHR45661:SF3">
    <property type="entry name" value="IG-LIKE DOMAIN-CONTAINING PROTEIN"/>
    <property type="match status" value="1"/>
</dbReference>
<dbReference type="Gene3D" id="3.40.50.12480">
    <property type="match status" value="1"/>
</dbReference>
<protein>
    <submittedName>
        <fullName evidence="1">Uncharacterized protein</fullName>
    </submittedName>
</protein>
<evidence type="ECO:0000313" key="1">
    <source>
        <dbReference type="EMBL" id="KAK8892563.1"/>
    </source>
</evidence>
<dbReference type="Proteomes" id="UP001470230">
    <property type="component" value="Unassembled WGS sequence"/>
</dbReference>
<dbReference type="InterPro" id="IPR053139">
    <property type="entry name" value="Surface_bspA-like"/>
</dbReference>
<dbReference type="InterPro" id="IPR036770">
    <property type="entry name" value="Ankyrin_rpt-contain_sf"/>
</dbReference>
<evidence type="ECO:0000313" key="2">
    <source>
        <dbReference type="Proteomes" id="UP001470230"/>
    </source>
</evidence>
<dbReference type="Pfam" id="PF13306">
    <property type="entry name" value="LRR_5"/>
    <property type="match status" value="3"/>
</dbReference>
<name>A0ABR2KNZ8_9EUKA</name>
<dbReference type="EMBL" id="JAPFFF010000004">
    <property type="protein sequence ID" value="KAK8892563.1"/>
    <property type="molecule type" value="Genomic_DNA"/>
</dbReference>
<dbReference type="Gene3D" id="3.80.10.10">
    <property type="entry name" value="Ribonuclease Inhibitor"/>
    <property type="match status" value="4"/>
</dbReference>
<keyword evidence="2" id="KW-1185">Reference proteome</keyword>
<comment type="caution">
    <text evidence="1">The sequence shown here is derived from an EMBL/GenBank/DDBJ whole genome shotgun (WGS) entry which is preliminary data.</text>
</comment>
<dbReference type="InterPro" id="IPR026906">
    <property type="entry name" value="LRR_5"/>
</dbReference>
<gene>
    <name evidence="1" type="ORF">M9Y10_029796</name>
</gene>
<dbReference type="PANTHER" id="PTHR45661">
    <property type="entry name" value="SURFACE ANTIGEN"/>
    <property type="match status" value="1"/>
</dbReference>
<dbReference type="SUPFAM" id="SSF52058">
    <property type="entry name" value="L domain-like"/>
    <property type="match status" value="2"/>
</dbReference>
<proteinExistence type="predicted"/>
<sequence length="916" mass="105793">MEVDAYINKKKQLYDIFMNYIDCENDSEEYYALLTKLIEKQKIRNTKSELKSFLYLLSKISANHYRNQYFFTKIEKLVVLLKKDIINYFTNFEIFQFFEDEKFIYLILLNNGILHFDQEITDYILKKRHKCYKKFFYPEIKEFIHDEDTKRKIEEKIGYNTPDFKNFYEKRRIGENHSYICYLIRNDLVEEFIEYVNRSCISLSSSICKSIFETNNYLRYKINSSFTGNDKYLELIEYAAFYGSIQIFQFLRLNKVELNPILWMYAIHGNNPEIIHILEEDKVKMPNFNVKYNNEIRHATVYHYYSEESSHDFCLEKSIQCHHNDIAHYILNNYVNGMTPELEEVSFIYYNYEFIPNDFENHIYFFEYFLVHDYLDILSIAMKGMKDQLIEFIKKENDKKLKIQKEIKEEYGYTPMMEKVDMFYYAAKKNNIDIVNYLLFEFKPTIYPNCFDYDMRLVQITIPSFILELENKAFCNCESLKSVEFLCPLISIGDCAFYNCKSLKQIKIPSTVARIGKSAFKGSGITELKIPSNTTFIDISAFSDVKITEINIPSSISQIFDETFSGCSLLTRISFTSVKTIGKYAFSNCKLITTFLIPSSVIKIDDFSFAECSSLRELTVPSSVKKIGNSIWEGCSSLTKICLQLSIQKLEGNSFKNLLKLEEIELPPSLTIIGPYSFQNCISLKSIQIPSSVVIIDNNAFEECSSLKEVIINSKITSIGNNAFFGCSSLVSFTFPSSINSIGSFAFKGCSSLTKINISSLSLSLGMNCFEDCTLLEQAHFNCEIIKINECLFKNCQKLNEITIPNSVASFRSHCFENCSSLKSINVPSNATKICEFAFAGCSKLENISFPSVLKSIGRNAFDGCSSLKKLDLPYNLKSIGKNAFNECSSLTQISIPLKVNLKNAGIGPNVKLIKY</sequence>
<organism evidence="1 2">
    <name type="scientific">Tritrichomonas musculus</name>
    <dbReference type="NCBI Taxonomy" id="1915356"/>
    <lineage>
        <taxon>Eukaryota</taxon>
        <taxon>Metamonada</taxon>
        <taxon>Parabasalia</taxon>
        <taxon>Tritrichomonadida</taxon>
        <taxon>Tritrichomonadidae</taxon>
        <taxon>Tritrichomonas</taxon>
    </lineage>
</organism>